<dbReference type="Proteomes" id="UP000694417">
    <property type="component" value="Unplaced"/>
</dbReference>
<dbReference type="GO" id="GO:0005886">
    <property type="term" value="C:plasma membrane"/>
    <property type="evidence" value="ECO:0007669"/>
    <property type="project" value="TreeGrafter"/>
</dbReference>
<evidence type="ECO:0000259" key="5">
    <source>
        <dbReference type="PROSITE" id="PS50835"/>
    </source>
</evidence>
<protein>
    <recommendedName>
        <fullName evidence="5">Ig-like domain-containing protein</fullName>
    </recommendedName>
</protein>
<evidence type="ECO:0000256" key="2">
    <source>
        <dbReference type="ARBA" id="ARBA00023157"/>
    </source>
</evidence>
<dbReference type="Gene3D" id="2.60.40.10">
    <property type="entry name" value="Immunoglobulins"/>
    <property type="match status" value="1"/>
</dbReference>
<dbReference type="Pfam" id="PF13895">
    <property type="entry name" value="Ig_2"/>
    <property type="match status" value="1"/>
</dbReference>
<dbReference type="AlphaFoldDB" id="A0A8D2H9N5"/>
<evidence type="ECO:0000256" key="1">
    <source>
        <dbReference type="ARBA" id="ARBA00022729"/>
    </source>
</evidence>
<keyword evidence="1" id="KW-0732">Signal</keyword>
<reference evidence="6" key="1">
    <citation type="submission" date="2025-08" db="UniProtKB">
        <authorList>
            <consortium name="Ensembl"/>
        </authorList>
    </citation>
    <scope>IDENTIFICATION</scope>
</reference>
<sequence>WGRGPTSVLGLSQVPHVPGRALPRPSISAEPGSEIPRGRPVTIVCQAPAGAQDFLLEKEGSSQIWDKRSPSPSEREARFLFPSMSEDTAGRYHCPTQAQNLLPLGWIDPSSPRLCPPWHFQTRSLSS</sequence>
<dbReference type="PROSITE" id="PS50835">
    <property type="entry name" value="IG_LIKE"/>
    <property type="match status" value="1"/>
</dbReference>
<organism evidence="6 7">
    <name type="scientific">Urocitellus parryii</name>
    <name type="common">Arctic ground squirrel</name>
    <name type="synonym">Spermophilus parryii</name>
    <dbReference type="NCBI Taxonomy" id="9999"/>
    <lineage>
        <taxon>Eukaryota</taxon>
        <taxon>Metazoa</taxon>
        <taxon>Chordata</taxon>
        <taxon>Craniata</taxon>
        <taxon>Vertebrata</taxon>
        <taxon>Euteleostomi</taxon>
        <taxon>Mammalia</taxon>
        <taxon>Eutheria</taxon>
        <taxon>Euarchontoglires</taxon>
        <taxon>Glires</taxon>
        <taxon>Rodentia</taxon>
        <taxon>Sciuromorpha</taxon>
        <taxon>Sciuridae</taxon>
        <taxon>Xerinae</taxon>
        <taxon>Marmotini</taxon>
        <taxon>Urocitellus</taxon>
    </lineage>
</organism>
<dbReference type="PANTHER" id="PTHR11738">
    <property type="entry name" value="MHC CLASS I NK CELL RECEPTOR"/>
    <property type="match status" value="1"/>
</dbReference>
<accession>A0A8D2H9N5</accession>
<evidence type="ECO:0000256" key="4">
    <source>
        <dbReference type="SAM" id="MobiDB-lite"/>
    </source>
</evidence>
<dbReference type="InterPro" id="IPR050412">
    <property type="entry name" value="Ig-like_Receptors_ImmuneReg"/>
</dbReference>
<dbReference type="Ensembl" id="ENSUPAT00010012234.1">
    <property type="protein sequence ID" value="ENSUPAP00010010640.1"/>
    <property type="gene ID" value="ENSUPAG00010008615.1"/>
</dbReference>
<evidence type="ECO:0000313" key="6">
    <source>
        <dbReference type="Ensembl" id="ENSUPAP00010010640.1"/>
    </source>
</evidence>
<dbReference type="InterPro" id="IPR036179">
    <property type="entry name" value="Ig-like_dom_sf"/>
</dbReference>
<dbReference type="InterPro" id="IPR007110">
    <property type="entry name" value="Ig-like_dom"/>
</dbReference>
<dbReference type="InterPro" id="IPR013783">
    <property type="entry name" value="Ig-like_fold"/>
</dbReference>
<dbReference type="FunFam" id="2.60.40.10:FF:000049">
    <property type="entry name" value="Leukocyte immunoglobulin-like receptor subfamily B member 1"/>
    <property type="match status" value="1"/>
</dbReference>
<proteinExistence type="predicted"/>
<evidence type="ECO:0000256" key="3">
    <source>
        <dbReference type="ARBA" id="ARBA00023319"/>
    </source>
</evidence>
<dbReference type="PANTHER" id="PTHR11738:SF129">
    <property type="entry name" value="LEUKOCYTE-ASSOCIATED IMMUNOGLOBULIN-LIKE RECEPTOR 1"/>
    <property type="match status" value="1"/>
</dbReference>
<keyword evidence="2" id="KW-1015">Disulfide bond</keyword>
<feature type="domain" description="Ig-like" evidence="5">
    <location>
        <begin position="25"/>
        <end position="94"/>
    </location>
</feature>
<feature type="region of interest" description="Disordered" evidence="4">
    <location>
        <begin position="1"/>
        <end position="38"/>
    </location>
</feature>
<evidence type="ECO:0000313" key="7">
    <source>
        <dbReference type="Proteomes" id="UP000694417"/>
    </source>
</evidence>
<keyword evidence="3" id="KW-0393">Immunoglobulin domain</keyword>
<reference evidence="6" key="2">
    <citation type="submission" date="2025-09" db="UniProtKB">
        <authorList>
            <consortium name="Ensembl"/>
        </authorList>
    </citation>
    <scope>IDENTIFICATION</scope>
</reference>
<keyword evidence="7" id="KW-1185">Reference proteome</keyword>
<dbReference type="SUPFAM" id="SSF48726">
    <property type="entry name" value="Immunoglobulin"/>
    <property type="match status" value="1"/>
</dbReference>
<name>A0A8D2H9N5_UROPR</name>
<dbReference type="GO" id="GO:0002764">
    <property type="term" value="P:immune response-regulating signaling pathway"/>
    <property type="evidence" value="ECO:0007669"/>
    <property type="project" value="TreeGrafter"/>
</dbReference>
<dbReference type="GeneTree" id="ENSGT01100000263478"/>